<dbReference type="OMA" id="QKLCAYS"/>
<dbReference type="InterPro" id="IPR021109">
    <property type="entry name" value="Peptidase_aspartic_dom_sf"/>
</dbReference>
<evidence type="ECO:0000256" key="5">
    <source>
        <dbReference type="ARBA" id="ARBA00022729"/>
    </source>
</evidence>
<dbReference type="GO" id="GO:0004190">
    <property type="term" value="F:aspartic-type endopeptidase activity"/>
    <property type="evidence" value="ECO:0007669"/>
    <property type="project" value="UniProtKB-KW"/>
</dbReference>
<dbReference type="EC" id="3.4.23.12" evidence="11"/>
<dbReference type="InterPro" id="IPR033121">
    <property type="entry name" value="PEPTIDASE_A1"/>
</dbReference>
<organism evidence="11 12">
    <name type="scientific">Rosa chinensis</name>
    <name type="common">China rose</name>
    <dbReference type="NCBI Taxonomy" id="74649"/>
    <lineage>
        <taxon>Eukaryota</taxon>
        <taxon>Viridiplantae</taxon>
        <taxon>Streptophyta</taxon>
        <taxon>Embryophyta</taxon>
        <taxon>Tracheophyta</taxon>
        <taxon>Spermatophyta</taxon>
        <taxon>Magnoliopsida</taxon>
        <taxon>eudicotyledons</taxon>
        <taxon>Gunneridae</taxon>
        <taxon>Pentapetalae</taxon>
        <taxon>rosids</taxon>
        <taxon>fabids</taxon>
        <taxon>Rosales</taxon>
        <taxon>Rosaceae</taxon>
        <taxon>Rosoideae</taxon>
        <taxon>Rosoideae incertae sedis</taxon>
        <taxon>Rosa</taxon>
    </lineage>
</organism>
<dbReference type="CDD" id="cd05476">
    <property type="entry name" value="pepsin_A_like_plant"/>
    <property type="match status" value="1"/>
</dbReference>
<evidence type="ECO:0000256" key="4">
    <source>
        <dbReference type="ARBA" id="ARBA00022670"/>
    </source>
</evidence>
<dbReference type="PANTHER" id="PTHR47967">
    <property type="entry name" value="OS07G0603500 PROTEIN-RELATED"/>
    <property type="match status" value="1"/>
</dbReference>
<dbReference type="InterPro" id="IPR032799">
    <property type="entry name" value="TAXi_C"/>
</dbReference>
<keyword evidence="9" id="KW-1133">Transmembrane helix</keyword>
<comment type="similarity">
    <text evidence="2">Belongs to the peptidase A1 family.</text>
</comment>
<dbReference type="GO" id="GO:0006508">
    <property type="term" value="P:proteolysis"/>
    <property type="evidence" value="ECO:0007669"/>
    <property type="project" value="UniProtKB-KW"/>
</dbReference>
<dbReference type="InterPro" id="IPR032861">
    <property type="entry name" value="TAXi_N"/>
</dbReference>
<feature type="domain" description="Peptidase A1" evidence="10">
    <location>
        <begin position="85"/>
        <end position="424"/>
    </location>
</feature>
<dbReference type="Proteomes" id="UP000238479">
    <property type="component" value="Chromosome 3"/>
</dbReference>
<keyword evidence="6" id="KW-0064">Aspartyl protease</keyword>
<dbReference type="SUPFAM" id="SSF50630">
    <property type="entry name" value="Acid proteases"/>
    <property type="match status" value="1"/>
</dbReference>
<keyword evidence="9" id="KW-0812">Transmembrane</keyword>
<evidence type="ECO:0000256" key="7">
    <source>
        <dbReference type="ARBA" id="ARBA00022801"/>
    </source>
</evidence>
<dbReference type="InterPro" id="IPR051708">
    <property type="entry name" value="Plant_Aspart_Prot_A1"/>
</dbReference>
<dbReference type="InterPro" id="IPR034161">
    <property type="entry name" value="Pepsin-like_plant"/>
</dbReference>
<evidence type="ECO:0000313" key="11">
    <source>
        <dbReference type="EMBL" id="PRQ41800.1"/>
    </source>
</evidence>
<evidence type="ECO:0000256" key="3">
    <source>
        <dbReference type="ARBA" id="ARBA00022525"/>
    </source>
</evidence>
<keyword evidence="9" id="KW-0472">Membrane</keyword>
<evidence type="ECO:0000256" key="6">
    <source>
        <dbReference type="ARBA" id="ARBA00022750"/>
    </source>
</evidence>
<dbReference type="PROSITE" id="PS51767">
    <property type="entry name" value="PEPTIDASE_A1"/>
    <property type="match status" value="1"/>
</dbReference>
<dbReference type="FunFam" id="2.40.70.10:FF:000016">
    <property type="entry name" value="Probable aspartic protease At2g35615"/>
    <property type="match status" value="1"/>
</dbReference>
<keyword evidence="4" id="KW-0645">Protease</keyword>
<evidence type="ECO:0000256" key="8">
    <source>
        <dbReference type="ARBA" id="ARBA00023180"/>
    </source>
</evidence>
<evidence type="ECO:0000256" key="2">
    <source>
        <dbReference type="ARBA" id="ARBA00007447"/>
    </source>
</evidence>
<proteinExistence type="inferred from homology"/>
<evidence type="ECO:0000256" key="1">
    <source>
        <dbReference type="ARBA" id="ARBA00004613"/>
    </source>
</evidence>
<dbReference type="AlphaFoldDB" id="A0A2P6R5U7"/>
<keyword evidence="3" id="KW-0964">Secreted</keyword>
<dbReference type="EMBL" id="PDCK01000041">
    <property type="protein sequence ID" value="PRQ41800.1"/>
    <property type="molecule type" value="Genomic_DNA"/>
</dbReference>
<dbReference type="PANTHER" id="PTHR47967:SF39">
    <property type="entry name" value="ASPARTYL PROTEASE FAMILY PROTEIN, PUTATIVE-RELATED"/>
    <property type="match status" value="1"/>
</dbReference>
<dbReference type="Pfam" id="PF14543">
    <property type="entry name" value="TAXi_N"/>
    <property type="match status" value="1"/>
</dbReference>
<gene>
    <name evidence="11" type="ORF">RchiOBHm_Chr3g0450681</name>
</gene>
<comment type="caution">
    <text evidence="11">The sequence shown here is derived from an EMBL/GenBank/DDBJ whole genome shotgun (WGS) entry which is preliminary data.</text>
</comment>
<evidence type="ECO:0000259" key="10">
    <source>
        <dbReference type="PROSITE" id="PS51767"/>
    </source>
</evidence>
<dbReference type="GO" id="GO:0005576">
    <property type="term" value="C:extracellular region"/>
    <property type="evidence" value="ECO:0007669"/>
    <property type="project" value="UniProtKB-SubCell"/>
</dbReference>
<dbReference type="FunFam" id="2.40.70.10:FF:000050">
    <property type="entry name" value="Aspartic proteinase CDR1"/>
    <property type="match status" value="1"/>
</dbReference>
<dbReference type="Gene3D" id="2.40.70.10">
    <property type="entry name" value="Acid Proteases"/>
    <property type="match status" value="2"/>
</dbReference>
<evidence type="ECO:0000313" key="12">
    <source>
        <dbReference type="Proteomes" id="UP000238479"/>
    </source>
</evidence>
<sequence>MYPRKAGSVMAAMDTILCHVHFGVVLVTTLFIYLVSFSATAASNGGFSVQLVHRNSPKSPFYNHNKTPMMSKKPQSRVQANNGQYLMKLSLGNPLFDVYGIADTGSDLLWAQCVPCEGCYKQIKPKFDPKKSSTYSDLPCGAQECSLVPNSCSTENVCSYHYEYGDGSVTRGVLAKETISLESTSEKGTVALKGIAFGCGHNNTGVFNQDDMGLIGLGGGPISFISQVAPLVGGKKFSYCLVPFHTDPSIESKMSFGKGSEVLGNGVVTVPLVPKDDTFYFVTVEGFSVGDKFLPFDSSGKVEKGNIFLDSGTPPTYIPTDLYDRLAAELRKQIPMAPIEDDPDLGNQLCYRTKTNLKGPILTVHFEGGANIKLTPTQTFIPPKDEVFCFAMIGDNSGVNIYGNFAQTNFLIGIDLETKVVSFKPNDCTKD</sequence>
<feature type="transmembrane region" description="Helical" evidence="9">
    <location>
        <begin position="12"/>
        <end position="35"/>
    </location>
</feature>
<comment type="subcellular location">
    <subcellularLocation>
        <location evidence="1">Secreted</location>
    </subcellularLocation>
</comment>
<dbReference type="Pfam" id="PF14541">
    <property type="entry name" value="TAXi_C"/>
    <property type="match status" value="1"/>
</dbReference>
<dbReference type="Gramene" id="PRQ41800">
    <property type="protein sequence ID" value="PRQ41800"/>
    <property type="gene ID" value="RchiOBHm_Chr3g0450681"/>
</dbReference>
<keyword evidence="5" id="KW-0732">Signal</keyword>
<protein>
    <submittedName>
        <fullName evidence="11">Putative nepenthesin</fullName>
        <ecNumber evidence="11">3.4.23.12</ecNumber>
    </submittedName>
</protein>
<evidence type="ECO:0000256" key="9">
    <source>
        <dbReference type="SAM" id="Phobius"/>
    </source>
</evidence>
<accession>A0A2P6R5U7</accession>
<reference evidence="11 12" key="1">
    <citation type="journal article" date="2018" name="Nat. Genet.">
        <title>The Rosa genome provides new insights in the design of modern roses.</title>
        <authorList>
            <person name="Bendahmane M."/>
        </authorList>
    </citation>
    <scope>NUCLEOTIDE SEQUENCE [LARGE SCALE GENOMIC DNA]</scope>
    <source>
        <strain evidence="12">cv. Old Blush</strain>
    </source>
</reference>
<keyword evidence="7 11" id="KW-0378">Hydrolase</keyword>
<keyword evidence="12" id="KW-1185">Reference proteome</keyword>
<keyword evidence="8" id="KW-0325">Glycoprotein</keyword>
<name>A0A2P6R5U7_ROSCH</name>